<sequence>MNDLIMNGALGSPMFTFLVGTYKREMQVHSAIVSSASPVLNNLVHGGMRESRDKLVDWSHVDEATFNRFCEFLYTGDYTVPSPLLDFALATEQNETFQFSNHTAGFDTTEQAATEQPIDHGLAIDHGPEDLSIRPILTYEQWRPELLQRYLPEFGGLEVPSLEELAWSYNFNDRWMPQGDSRVQDWTAFFCRASATLCSCRHVRGDSTLPIFSC</sequence>
<proteinExistence type="predicted"/>
<name>A0A9W4JIX3_9EURO</name>
<dbReference type="PROSITE" id="PS50097">
    <property type="entry name" value="BTB"/>
    <property type="match status" value="1"/>
</dbReference>
<dbReference type="InterPro" id="IPR011333">
    <property type="entry name" value="SKP1/BTB/POZ_sf"/>
</dbReference>
<protein>
    <recommendedName>
        <fullName evidence="1">BTB domain-containing protein</fullName>
    </recommendedName>
</protein>
<evidence type="ECO:0000313" key="2">
    <source>
        <dbReference type="EMBL" id="CAG8402781.1"/>
    </source>
</evidence>
<accession>A0A9W4JIX3</accession>
<gene>
    <name evidence="2" type="ORF">PSALAMII_LOCUS7957</name>
</gene>
<comment type="caution">
    <text evidence="2">The sequence shown here is derived from an EMBL/GenBank/DDBJ whole genome shotgun (WGS) entry which is preliminary data.</text>
</comment>
<keyword evidence="3" id="KW-1185">Reference proteome</keyword>
<dbReference type="PANTHER" id="PTHR47843">
    <property type="entry name" value="BTB DOMAIN-CONTAINING PROTEIN-RELATED"/>
    <property type="match status" value="1"/>
</dbReference>
<dbReference type="SUPFAM" id="SSF54695">
    <property type="entry name" value="POZ domain"/>
    <property type="match status" value="1"/>
</dbReference>
<dbReference type="EMBL" id="CAJVPG010000410">
    <property type="protein sequence ID" value="CAG8402781.1"/>
    <property type="molecule type" value="Genomic_DNA"/>
</dbReference>
<feature type="domain" description="BTB" evidence="1">
    <location>
        <begin position="13"/>
        <end position="82"/>
    </location>
</feature>
<reference evidence="2" key="1">
    <citation type="submission" date="2021-07" db="EMBL/GenBank/DDBJ databases">
        <authorList>
            <person name="Branca A.L. A."/>
        </authorList>
    </citation>
    <scope>NUCLEOTIDE SEQUENCE</scope>
</reference>
<dbReference type="Gene3D" id="3.30.710.10">
    <property type="entry name" value="Potassium Channel Kv1.1, Chain A"/>
    <property type="match status" value="1"/>
</dbReference>
<evidence type="ECO:0000313" key="3">
    <source>
        <dbReference type="Proteomes" id="UP001152649"/>
    </source>
</evidence>
<dbReference type="AlphaFoldDB" id="A0A9W4JIX3"/>
<dbReference type="OrthoDB" id="5296at2759"/>
<evidence type="ECO:0000259" key="1">
    <source>
        <dbReference type="PROSITE" id="PS50097"/>
    </source>
</evidence>
<organism evidence="2 3">
    <name type="scientific">Penicillium salamii</name>
    <dbReference type="NCBI Taxonomy" id="1612424"/>
    <lineage>
        <taxon>Eukaryota</taxon>
        <taxon>Fungi</taxon>
        <taxon>Dikarya</taxon>
        <taxon>Ascomycota</taxon>
        <taxon>Pezizomycotina</taxon>
        <taxon>Eurotiomycetes</taxon>
        <taxon>Eurotiomycetidae</taxon>
        <taxon>Eurotiales</taxon>
        <taxon>Aspergillaceae</taxon>
        <taxon>Penicillium</taxon>
    </lineage>
</organism>
<dbReference type="Proteomes" id="UP001152649">
    <property type="component" value="Unassembled WGS sequence"/>
</dbReference>
<dbReference type="InterPro" id="IPR000210">
    <property type="entry name" value="BTB/POZ_dom"/>
</dbReference>
<dbReference type="Pfam" id="PF00651">
    <property type="entry name" value="BTB"/>
    <property type="match status" value="1"/>
</dbReference>